<dbReference type="AlphaFoldDB" id="A0ABD3THX4"/>
<dbReference type="Proteomes" id="UP001634394">
    <property type="component" value="Unassembled WGS sequence"/>
</dbReference>
<feature type="signal peptide" evidence="1">
    <location>
        <begin position="1"/>
        <end position="21"/>
    </location>
</feature>
<evidence type="ECO:0000256" key="1">
    <source>
        <dbReference type="SAM" id="SignalP"/>
    </source>
</evidence>
<evidence type="ECO:0000313" key="2">
    <source>
        <dbReference type="EMBL" id="KAL3835948.1"/>
    </source>
</evidence>
<comment type="caution">
    <text evidence="2">The sequence shown here is derived from an EMBL/GenBank/DDBJ whole genome shotgun (WGS) entry which is preliminary data.</text>
</comment>
<accession>A0ABD3THX4</accession>
<feature type="chain" id="PRO_5044834907" evidence="1">
    <location>
        <begin position="22"/>
        <end position="208"/>
    </location>
</feature>
<organism evidence="2 3">
    <name type="scientific">Sinanodonta woodiana</name>
    <name type="common">Chinese pond mussel</name>
    <name type="synonym">Anodonta woodiana</name>
    <dbReference type="NCBI Taxonomy" id="1069815"/>
    <lineage>
        <taxon>Eukaryota</taxon>
        <taxon>Metazoa</taxon>
        <taxon>Spiralia</taxon>
        <taxon>Lophotrochozoa</taxon>
        <taxon>Mollusca</taxon>
        <taxon>Bivalvia</taxon>
        <taxon>Autobranchia</taxon>
        <taxon>Heteroconchia</taxon>
        <taxon>Palaeoheterodonta</taxon>
        <taxon>Unionida</taxon>
        <taxon>Unionoidea</taxon>
        <taxon>Unionidae</taxon>
        <taxon>Unioninae</taxon>
        <taxon>Sinanodonta</taxon>
    </lineage>
</organism>
<gene>
    <name evidence="2" type="ORF">ACJMK2_021407</name>
</gene>
<protein>
    <submittedName>
        <fullName evidence="2">Uncharacterized protein</fullName>
    </submittedName>
</protein>
<keyword evidence="1" id="KW-0732">Signal</keyword>
<keyword evidence="3" id="KW-1185">Reference proteome</keyword>
<proteinExistence type="predicted"/>
<reference evidence="2 3" key="1">
    <citation type="submission" date="2024-11" db="EMBL/GenBank/DDBJ databases">
        <title>Chromosome-level genome assembly of the freshwater bivalve Anodonta woodiana.</title>
        <authorList>
            <person name="Chen X."/>
        </authorList>
    </citation>
    <scope>NUCLEOTIDE SEQUENCE [LARGE SCALE GENOMIC DNA]</scope>
    <source>
        <strain evidence="2">MN2024</strain>
        <tissue evidence="2">Gills</tissue>
    </source>
</reference>
<name>A0ABD3THX4_SINWO</name>
<dbReference type="EMBL" id="JBJQND010000018">
    <property type="protein sequence ID" value="KAL3835948.1"/>
    <property type="molecule type" value="Genomic_DNA"/>
</dbReference>
<sequence>MMIKSRVIMLLVSMQCMQSEGYINTMEQDIESQGHINTTEHSHIMPMERSLTQSINDCGLPPLPSPQVFTAGRTLCWANTQCDNHLEQPYKWCYTDYSNRWDYCCNGDCNFHGKTYLWCYAGLKHWQYCGNCLTYDVQGRKCLINMPCGVHKNELKAGDSFYWCYVDLNLNWDYCCAPHSRCGQGAESYDWCYVGTDITSDAWRYCVP</sequence>
<evidence type="ECO:0000313" key="3">
    <source>
        <dbReference type="Proteomes" id="UP001634394"/>
    </source>
</evidence>